<name>A0A3R8M3K3_9FIRM</name>
<proteinExistence type="inferred from homology"/>
<evidence type="ECO:0000313" key="3">
    <source>
        <dbReference type="EMBL" id="RRK35241.1"/>
    </source>
</evidence>
<accession>A0A3R8M3K3</accession>
<keyword evidence="4" id="KW-1185">Reference proteome</keyword>
<evidence type="ECO:0000256" key="1">
    <source>
        <dbReference type="ARBA" id="ARBA00007521"/>
    </source>
</evidence>
<dbReference type="InterPro" id="IPR003477">
    <property type="entry name" value="PemK-like"/>
</dbReference>
<dbReference type="GO" id="GO:0003677">
    <property type="term" value="F:DNA binding"/>
    <property type="evidence" value="ECO:0007669"/>
    <property type="project" value="InterPro"/>
</dbReference>
<dbReference type="InterPro" id="IPR011067">
    <property type="entry name" value="Plasmid_toxin/cell-grow_inhib"/>
</dbReference>
<dbReference type="AlphaFoldDB" id="A0A3R8M3K3"/>
<comment type="caution">
    <text evidence="3">The sequence shown here is derived from an EMBL/GenBank/DDBJ whole genome shotgun (WGS) entry which is preliminary data.</text>
</comment>
<keyword evidence="2" id="KW-1277">Toxin-antitoxin system</keyword>
<dbReference type="EMBL" id="RHJS01000002">
    <property type="protein sequence ID" value="RRK35241.1"/>
    <property type="molecule type" value="Genomic_DNA"/>
</dbReference>
<organism evidence="3 4">
    <name type="scientific">Schaedlerella arabinosiphila</name>
    <dbReference type="NCBI Taxonomy" id="2044587"/>
    <lineage>
        <taxon>Bacteria</taxon>
        <taxon>Bacillati</taxon>
        <taxon>Bacillota</taxon>
        <taxon>Clostridia</taxon>
        <taxon>Lachnospirales</taxon>
        <taxon>Lachnospiraceae</taxon>
        <taxon>Schaedlerella</taxon>
    </lineage>
</organism>
<evidence type="ECO:0000256" key="2">
    <source>
        <dbReference type="ARBA" id="ARBA00022649"/>
    </source>
</evidence>
<sequence length="115" mass="13588">MTPFYDSKKCINSFKRRPVLITGGPRNNDYTILPVSTITRKENIDPDFDVKVEPEQYPNINLDRISYIRTHKQTIVHQSSLSKEIGDLKTEYEELYLLVLEKLEEFNKRMMDDAF</sequence>
<dbReference type="Proteomes" id="UP000274920">
    <property type="component" value="Unassembled WGS sequence"/>
</dbReference>
<protein>
    <recommendedName>
        <fullName evidence="5">Type II toxin-antitoxin system PemK/MazF family toxin</fullName>
    </recommendedName>
</protein>
<dbReference type="Pfam" id="PF02452">
    <property type="entry name" value="PemK_toxin"/>
    <property type="match status" value="1"/>
</dbReference>
<comment type="similarity">
    <text evidence="1">Belongs to the PemK/MazF family.</text>
</comment>
<dbReference type="Gene3D" id="2.30.30.110">
    <property type="match status" value="1"/>
</dbReference>
<reference evidence="3" key="1">
    <citation type="submission" date="2018-10" db="EMBL/GenBank/DDBJ databases">
        <title>Schaedlerella arabinophila gen. nov. sp. nov., isolated from the mouse intestinal tract and comparative analysis with the genome of the closely related altered Schaedler flora strain ASF502.</title>
        <authorList>
            <person name="Miyake S."/>
            <person name="Soh M."/>
            <person name="Seedorf H."/>
        </authorList>
    </citation>
    <scope>NUCLEOTIDE SEQUENCE [LARGE SCALE GENOMIC DNA]</scope>
    <source>
        <strain evidence="3">DSM 106076</strain>
    </source>
</reference>
<evidence type="ECO:0000313" key="4">
    <source>
        <dbReference type="Proteomes" id="UP000274920"/>
    </source>
</evidence>
<gene>
    <name evidence="3" type="ORF">EBB54_07920</name>
</gene>
<evidence type="ECO:0008006" key="5">
    <source>
        <dbReference type="Google" id="ProtNLM"/>
    </source>
</evidence>